<organism evidence="9">
    <name type="scientific">Diabrotica virgifera virgifera</name>
    <name type="common">western corn rootworm</name>
    <dbReference type="NCBI Taxonomy" id="50390"/>
    <lineage>
        <taxon>Eukaryota</taxon>
        <taxon>Metazoa</taxon>
        <taxon>Ecdysozoa</taxon>
        <taxon>Arthropoda</taxon>
        <taxon>Hexapoda</taxon>
        <taxon>Insecta</taxon>
        <taxon>Pterygota</taxon>
        <taxon>Neoptera</taxon>
        <taxon>Endopterygota</taxon>
        <taxon>Coleoptera</taxon>
        <taxon>Polyphaga</taxon>
        <taxon>Cucujiformia</taxon>
        <taxon>Chrysomeloidea</taxon>
        <taxon>Chrysomelidae</taxon>
        <taxon>Galerucinae</taxon>
        <taxon>Diabroticina</taxon>
        <taxon>Diabroticites</taxon>
        <taxon>Diabrotica</taxon>
    </lineage>
</organism>
<evidence type="ECO:0000256" key="6">
    <source>
        <dbReference type="SAM" id="MobiDB-lite"/>
    </source>
</evidence>
<sequence>MDQKKRLLKATEKQKKVLVEYIKTKPQLSSGRFTQDFSQKDSEQLWEDLTNTLNSMGGAIKPWQSWRKCWQDIRSRTKVKMGKIKKHQNKTGGGPPIPPEDNLTSTEEDVYSIIKEVSVEGHTVEESMVSFDFNSYTTNMLSETLNSQIDVQDGSNENNQSLDTEPNLEITNEDPQDIKLQTPQKNENRNHRSTMRSKKKRIPKKRENFMNASAAGTISDEVNTIRCVKQGEPNSPIFFNLVLEHILREAKLNEKDIILNKTQNTIAYGDDLTDVAEKREGSIKVINKLEAETQKIGLGTSSHESENSVHWGKPASVNSKNSTFKYSVTVINYSIY</sequence>
<dbReference type="PANTHER" id="PTHR23098:SF16">
    <property type="entry name" value="REGULATORY PROTEIN ZESTE"/>
    <property type="match status" value="1"/>
</dbReference>
<comment type="function">
    <text evidence="5">Involved in transvection phenomena (= synapsis-dependent gene expression), where the synaptic pairing of chromosomes carrying genes with which zeste interacts influences the expression of these genes. Zeste binds to DNA and stimulates transcription from a nearby promoter.</text>
</comment>
<accession>A0A6P7EXN9</accession>
<comment type="subunit">
    <text evidence="1">Self-associates forming complexes of several hundred monomers.</text>
</comment>
<feature type="domain" description="Reverse transcriptase" evidence="7">
    <location>
        <begin position="209"/>
        <end position="303"/>
    </location>
</feature>
<evidence type="ECO:0000259" key="7">
    <source>
        <dbReference type="Pfam" id="PF00078"/>
    </source>
</evidence>
<dbReference type="FunCoup" id="A0A6P7EXN9">
    <property type="interactions" value="2"/>
</dbReference>
<dbReference type="InterPro" id="IPR000477">
    <property type="entry name" value="RT_dom"/>
</dbReference>
<dbReference type="InterPro" id="IPR028002">
    <property type="entry name" value="Myb_DNA-bind_5"/>
</dbReference>
<feature type="compositionally biased region" description="Polar residues" evidence="6">
    <location>
        <begin position="151"/>
        <end position="164"/>
    </location>
</feature>
<evidence type="ECO:0000256" key="1">
    <source>
        <dbReference type="ARBA" id="ARBA00011764"/>
    </source>
</evidence>
<dbReference type="PANTHER" id="PTHR23098">
    <property type="entry name" value="AGAP001331-PA-RELATED"/>
    <property type="match status" value="1"/>
</dbReference>
<feature type="region of interest" description="Disordered" evidence="6">
    <location>
        <begin position="80"/>
        <end position="104"/>
    </location>
</feature>
<evidence type="ECO:0000256" key="5">
    <source>
        <dbReference type="ARBA" id="ARBA00025466"/>
    </source>
</evidence>
<gene>
    <name evidence="9" type="primary">LOC114324328</name>
</gene>
<dbReference type="RefSeq" id="XP_028127934.1">
    <property type="nucleotide sequence ID" value="XM_028272133.1"/>
</dbReference>
<evidence type="ECO:0000256" key="3">
    <source>
        <dbReference type="ARBA" id="ARBA00023015"/>
    </source>
</evidence>
<dbReference type="GO" id="GO:0005634">
    <property type="term" value="C:nucleus"/>
    <property type="evidence" value="ECO:0007669"/>
    <property type="project" value="TreeGrafter"/>
</dbReference>
<evidence type="ECO:0000256" key="2">
    <source>
        <dbReference type="ARBA" id="ARBA00016807"/>
    </source>
</evidence>
<dbReference type="Pfam" id="PF00078">
    <property type="entry name" value="RVT_1"/>
    <property type="match status" value="1"/>
</dbReference>
<dbReference type="InParanoid" id="A0A6P7EXN9"/>
<feature type="domain" description="Myb/SANT-like DNA-binding" evidence="8">
    <location>
        <begin position="10"/>
        <end position="82"/>
    </location>
</feature>
<name>A0A6P7EXN9_DIAVI</name>
<keyword evidence="4" id="KW-0804">Transcription</keyword>
<protein>
    <recommendedName>
        <fullName evidence="2">Regulatory protein zeste</fullName>
    </recommendedName>
</protein>
<feature type="region of interest" description="Disordered" evidence="6">
    <location>
        <begin position="151"/>
        <end position="201"/>
    </location>
</feature>
<keyword evidence="3" id="KW-0805">Transcription regulation</keyword>
<reference evidence="9" key="1">
    <citation type="submission" date="2025-08" db="UniProtKB">
        <authorList>
            <consortium name="RefSeq"/>
        </authorList>
    </citation>
    <scope>IDENTIFICATION</scope>
    <source>
        <tissue evidence="9">Whole insect</tissue>
    </source>
</reference>
<feature type="compositionally biased region" description="Basic residues" evidence="6">
    <location>
        <begin position="191"/>
        <end position="201"/>
    </location>
</feature>
<evidence type="ECO:0000259" key="8">
    <source>
        <dbReference type="Pfam" id="PF13873"/>
    </source>
</evidence>
<dbReference type="Pfam" id="PF13873">
    <property type="entry name" value="Myb_DNA-bind_5"/>
    <property type="match status" value="1"/>
</dbReference>
<evidence type="ECO:0000256" key="4">
    <source>
        <dbReference type="ARBA" id="ARBA00023163"/>
    </source>
</evidence>
<feature type="compositionally biased region" description="Basic residues" evidence="6">
    <location>
        <begin position="80"/>
        <end position="89"/>
    </location>
</feature>
<dbReference type="AlphaFoldDB" id="A0A6P7EXN9"/>
<evidence type="ECO:0000313" key="9">
    <source>
        <dbReference type="RefSeq" id="XP_028127934.1"/>
    </source>
</evidence>
<proteinExistence type="predicted"/>